<keyword evidence="1" id="KW-0812">Transmembrane</keyword>
<dbReference type="AlphaFoldDB" id="A0A6I4RQ84"/>
<comment type="caution">
    <text evidence="2">The sequence shown here is derived from an EMBL/GenBank/DDBJ whole genome shotgun (WGS) entry which is preliminary data.</text>
</comment>
<evidence type="ECO:0000313" key="2">
    <source>
        <dbReference type="EMBL" id="MWZ40584.1"/>
    </source>
</evidence>
<accession>A0A6I4RQ84</accession>
<dbReference type="EMBL" id="VJEZ01000013">
    <property type="protein sequence ID" value="MWZ40584.1"/>
    <property type="molecule type" value="Genomic_DNA"/>
</dbReference>
<organism evidence="2 3">
    <name type="scientific">Francisella tularensis</name>
    <dbReference type="NCBI Taxonomy" id="263"/>
    <lineage>
        <taxon>Bacteria</taxon>
        <taxon>Pseudomonadati</taxon>
        <taxon>Pseudomonadota</taxon>
        <taxon>Gammaproteobacteria</taxon>
        <taxon>Thiotrichales</taxon>
        <taxon>Francisellaceae</taxon>
        <taxon>Francisella</taxon>
    </lineage>
</organism>
<reference evidence="2 3" key="1">
    <citation type="submission" date="2019-06" db="EMBL/GenBank/DDBJ databases">
        <title>Phylogeography and genetic diversity of Francisella tularensis subsp. holarctica in France (1947-2018).</title>
        <authorList>
            <person name="Kevin M."/>
            <person name="Madani N."/>
            <person name="Maurin M."/>
        </authorList>
    </citation>
    <scope>NUCLEOTIDE SEQUENCE [LARGE SCALE GENOMIC DNA]</scope>
    <source>
        <strain evidence="2 3">ATCC 15482</strain>
    </source>
</reference>
<protein>
    <submittedName>
        <fullName evidence="2">Uncharacterized protein</fullName>
    </submittedName>
</protein>
<keyword evidence="1" id="KW-0472">Membrane</keyword>
<feature type="transmembrane region" description="Helical" evidence="1">
    <location>
        <begin position="12"/>
        <end position="33"/>
    </location>
</feature>
<gene>
    <name evidence="2" type="ORF">FNC33_08575</name>
</gene>
<sequence length="73" mass="8310">MKFILLPKNNSLIFIIKVYVINLVIAVGFLLYLKTFQTFRFAVTNKLITCILCFAYNKAILLPIAVLNQLSVS</sequence>
<evidence type="ECO:0000313" key="3">
    <source>
        <dbReference type="Proteomes" id="UP000469081"/>
    </source>
</evidence>
<proteinExistence type="predicted"/>
<keyword evidence="1" id="KW-1133">Transmembrane helix</keyword>
<feature type="transmembrane region" description="Helical" evidence="1">
    <location>
        <begin position="45"/>
        <end position="67"/>
    </location>
</feature>
<name>A0A6I4RQ84_FRATU</name>
<dbReference type="Proteomes" id="UP000469081">
    <property type="component" value="Unassembled WGS sequence"/>
</dbReference>
<evidence type="ECO:0000256" key="1">
    <source>
        <dbReference type="SAM" id="Phobius"/>
    </source>
</evidence>